<evidence type="ECO:0000313" key="3">
    <source>
        <dbReference type="Proteomes" id="UP001595683"/>
    </source>
</evidence>
<evidence type="ECO:0000259" key="1">
    <source>
        <dbReference type="Pfam" id="PF13304"/>
    </source>
</evidence>
<dbReference type="InterPro" id="IPR027417">
    <property type="entry name" value="P-loop_NTPase"/>
</dbReference>
<comment type="caution">
    <text evidence="2">The sequence shown here is derived from an EMBL/GenBank/DDBJ whole genome shotgun (WGS) entry which is preliminary data.</text>
</comment>
<gene>
    <name evidence="2" type="ORF">ACFOOT_02045</name>
</gene>
<accession>A0ABV7UZF1</accession>
<dbReference type="InterPro" id="IPR003959">
    <property type="entry name" value="ATPase_AAA_core"/>
</dbReference>
<sequence length="204" mass="22927">KSQWKLRPLPGHFSVAINKMAALIYTRSLMPDVTDGHFVVTMDEPENHLHPAMQRTILGALVETFPKVQFVVATHSPFIVSSRRDARVYALRYQELEVSDEVWAQGASKPENLPTTLNHRASKVECIYLEGSDLSAPSSEILREVLGVPVTFPKWVEARLETIVAKYRQSAFTKETINNLKRDVEEAGLADLFPDALIELGRSN</sequence>
<keyword evidence="3" id="KW-1185">Reference proteome</keyword>
<dbReference type="PANTHER" id="PTHR43581:SF2">
    <property type="entry name" value="EXCINUCLEASE ATPASE SUBUNIT"/>
    <property type="match status" value="1"/>
</dbReference>
<evidence type="ECO:0000313" key="2">
    <source>
        <dbReference type="EMBL" id="MFC3670195.1"/>
    </source>
</evidence>
<organism evidence="2 3">
    <name type="scientific">Novosphingobium pokkalii</name>
    <dbReference type="NCBI Taxonomy" id="1770194"/>
    <lineage>
        <taxon>Bacteria</taxon>
        <taxon>Pseudomonadati</taxon>
        <taxon>Pseudomonadota</taxon>
        <taxon>Alphaproteobacteria</taxon>
        <taxon>Sphingomonadales</taxon>
        <taxon>Sphingomonadaceae</taxon>
        <taxon>Novosphingobium</taxon>
    </lineage>
</organism>
<dbReference type="Proteomes" id="UP001595683">
    <property type="component" value="Unassembled WGS sequence"/>
</dbReference>
<feature type="non-terminal residue" evidence="2">
    <location>
        <position position="1"/>
    </location>
</feature>
<proteinExistence type="predicted"/>
<dbReference type="Pfam" id="PF13304">
    <property type="entry name" value="AAA_21"/>
    <property type="match status" value="1"/>
</dbReference>
<protein>
    <submittedName>
        <fullName evidence="2">AAA family ATPase</fullName>
    </submittedName>
</protein>
<reference evidence="3" key="1">
    <citation type="journal article" date="2019" name="Int. J. Syst. Evol. Microbiol.">
        <title>The Global Catalogue of Microorganisms (GCM) 10K type strain sequencing project: providing services to taxonomists for standard genome sequencing and annotation.</title>
        <authorList>
            <consortium name="The Broad Institute Genomics Platform"/>
            <consortium name="The Broad Institute Genome Sequencing Center for Infectious Disease"/>
            <person name="Wu L."/>
            <person name="Ma J."/>
        </authorList>
    </citation>
    <scope>NUCLEOTIDE SEQUENCE [LARGE SCALE GENOMIC DNA]</scope>
    <source>
        <strain evidence="3">KCTC 42224</strain>
    </source>
</reference>
<dbReference type="SUPFAM" id="SSF52540">
    <property type="entry name" value="P-loop containing nucleoside triphosphate hydrolases"/>
    <property type="match status" value="1"/>
</dbReference>
<name>A0ABV7UZF1_9SPHN</name>
<dbReference type="InterPro" id="IPR051396">
    <property type="entry name" value="Bact_Antivir_Def_Nuclease"/>
</dbReference>
<feature type="domain" description="ATPase AAA-type core" evidence="1">
    <location>
        <begin position="40"/>
        <end position="81"/>
    </location>
</feature>
<dbReference type="Gene3D" id="3.40.50.300">
    <property type="entry name" value="P-loop containing nucleotide triphosphate hydrolases"/>
    <property type="match status" value="1"/>
</dbReference>
<dbReference type="RefSeq" id="WP_379540701.1">
    <property type="nucleotide sequence ID" value="NZ_JBHRYE010000003.1"/>
</dbReference>
<dbReference type="PANTHER" id="PTHR43581">
    <property type="entry name" value="ATP/GTP PHOSPHATASE"/>
    <property type="match status" value="1"/>
</dbReference>
<dbReference type="EMBL" id="JBHRYE010000003">
    <property type="protein sequence ID" value="MFC3670195.1"/>
    <property type="molecule type" value="Genomic_DNA"/>
</dbReference>